<dbReference type="InterPro" id="IPR002347">
    <property type="entry name" value="SDR_fam"/>
</dbReference>
<evidence type="ECO:0000313" key="5">
    <source>
        <dbReference type="Proteomes" id="UP000028640"/>
    </source>
</evidence>
<dbReference type="PRINTS" id="PR00081">
    <property type="entry name" value="GDHRDH"/>
</dbReference>
<dbReference type="Proteomes" id="UP000028640">
    <property type="component" value="Unassembled WGS sequence"/>
</dbReference>
<name>A0A085G159_EWIA3</name>
<evidence type="ECO:0000256" key="3">
    <source>
        <dbReference type="ARBA" id="ARBA00071493"/>
    </source>
</evidence>
<protein>
    <recommendedName>
        <fullName evidence="3">Probable oxidoreductase</fullName>
    </recommendedName>
</protein>
<dbReference type="GO" id="GO:0016491">
    <property type="term" value="F:oxidoreductase activity"/>
    <property type="evidence" value="ECO:0007669"/>
    <property type="project" value="UniProtKB-KW"/>
</dbReference>
<dbReference type="FunFam" id="3.40.50.720:FF:000594">
    <property type="entry name" value="Short-chain oxidoreductase"/>
    <property type="match status" value="1"/>
</dbReference>
<dbReference type="NCBIfam" id="NF004845">
    <property type="entry name" value="PRK06196.1"/>
    <property type="match status" value="1"/>
</dbReference>
<dbReference type="Pfam" id="PF00106">
    <property type="entry name" value="adh_short"/>
    <property type="match status" value="1"/>
</dbReference>
<accession>A0A085G159</accession>
<dbReference type="SUPFAM" id="SSF51735">
    <property type="entry name" value="NAD(P)-binding Rossmann-fold domains"/>
    <property type="match status" value="1"/>
</dbReference>
<dbReference type="PANTHER" id="PTHR24320:SF148">
    <property type="entry name" value="NAD(P)-BINDING ROSSMANN-FOLD SUPERFAMILY PROTEIN"/>
    <property type="match status" value="1"/>
</dbReference>
<keyword evidence="2 4" id="KW-0560">Oxidoreductase</keyword>
<evidence type="ECO:0000256" key="1">
    <source>
        <dbReference type="ARBA" id="ARBA00006484"/>
    </source>
</evidence>
<dbReference type="STRING" id="910964.GEAM_4305"/>
<dbReference type="AlphaFoldDB" id="A0A085G159"/>
<dbReference type="eggNOG" id="COG1028">
    <property type="taxonomic scope" value="Bacteria"/>
</dbReference>
<gene>
    <name evidence="4" type="ORF">GEAM_4305</name>
</gene>
<comment type="caution">
    <text evidence="4">The sequence shown here is derived from an EMBL/GenBank/DDBJ whole genome shotgun (WGS) entry which is preliminary data.</text>
</comment>
<organism evidence="4 5">
    <name type="scientific">Ewingella americana (strain ATCC 33852 / DSM 4580 / CCUG 14506 / JCM 5911 / LMG 7869 / NCTC 12157 / CDC 1468-78)</name>
    <dbReference type="NCBI Taxonomy" id="910964"/>
    <lineage>
        <taxon>Bacteria</taxon>
        <taxon>Pseudomonadati</taxon>
        <taxon>Pseudomonadota</taxon>
        <taxon>Gammaproteobacteria</taxon>
        <taxon>Enterobacterales</taxon>
        <taxon>Yersiniaceae</taxon>
        <taxon>Ewingella</taxon>
    </lineage>
</organism>
<proteinExistence type="inferred from homology"/>
<keyword evidence="5" id="KW-1185">Reference proteome</keyword>
<dbReference type="Gene3D" id="3.40.50.720">
    <property type="entry name" value="NAD(P)-binding Rossmann-like Domain"/>
    <property type="match status" value="1"/>
</dbReference>
<sequence>MTTQQQPLHSGFDKNSTASEVLGSRDLTGVNVIVTGGYSGIGLETVRVLAEAGAQVRVPTRDEEKAKEALKGIPNVETDFLDLMDPASIDAFAERFLATGRPLHILINSAGVMASPLHRDARGNEWQFSTNHLGHYKLTARLLPALKKADGARVVCVSSRGHRFAGIDFADPNFNQRPYDKWLAYGQSKSANALFALQLDKLGEAHNIRAFSLHPGAIFTALTRHMEKSDYQRVGALNEKGEVKTTEEAGFKTVEQGAATSVWCATHPSLAGKGGVYCEDADIAPLAAEDGAEVGVSSWAIDPEAAKRLWQLSETLTGVRYVW</sequence>
<dbReference type="RefSeq" id="WP_034795891.1">
    <property type="nucleotide sequence ID" value="NZ_JMPJ01000075.1"/>
</dbReference>
<evidence type="ECO:0000313" key="4">
    <source>
        <dbReference type="EMBL" id="KFC77454.1"/>
    </source>
</evidence>
<reference evidence="4 5" key="1">
    <citation type="submission" date="2014-05" db="EMBL/GenBank/DDBJ databases">
        <title>ATOL: Assembling a taxonomically balanced genome-scale reconstruction of the evolutionary history of the Enterobacteriaceae.</title>
        <authorList>
            <person name="Plunkett G.III."/>
            <person name="Neeno-Eckwall E.C."/>
            <person name="Glasner J.D."/>
            <person name="Perna N.T."/>
        </authorList>
    </citation>
    <scope>NUCLEOTIDE SEQUENCE [LARGE SCALE GENOMIC DNA]</scope>
    <source>
        <strain evidence="4 5">ATCC 33852</strain>
    </source>
</reference>
<dbReference type="PANTHER" id="PTHR24320">
    <property type="entry name" value="RETINOL DEHYDROGENASE"/>
    <property type="match status" value="1"/>
</dbReference>
<dbReference type="GeneID" id="78382302"/>
<dbReference type="EMBL" id="JMPJ01000075">
    <property type="protein sequence ID" value="KFC77454.1"/>
    <property type="molecule type" value="Genomic_DNA"/>
</dbReference>
<dbReference type="InterPro" id="IPR036291">
    <property type="entry name" value="NAD(P)-bd_dom_sf"/>
</dbReference>
<comment type="similarity">
    <text evidence="1">Belongs to the short-chain dehydrogenases/reductases (SDR) family.</text>
</comment>
<evidence type="ECO:0000256" key="2">
    <source>
        <dbReference type="ARBA" id="ARBA00023002"/>
    </source>
</evidence>
<dbReference type="OrthoDB" id="109589at2"/>